<evidence type="ECO:0000313" key="2">
    <source>
        <dbReference type="Proteomes" id="UP001057498"/>
    </source>
</evidence>
<dbReference type="Proteomes" id="UP001057498">
    <property type="component" value="Chromosome"/>
</dbReference>
<reference evidence="1" key="1">
    <citation type="submission" date="2022-04" db="EMBL/GenBank/DDBJ databases">
        <title>Whole genome sequence of Sphaerotilus sp. FB-5.</title>
        <authorList>
            <person name="Takeda M."/>
            <person name="Narihara S."/>
            <person name="Akimoto M."/>
            <person name="Akimoto R."/>
            <person name="Nishiyashiki S."/>
            <person name="Murakami T."/>
        </authorList>
    </citation>
    <scope>NUCLEOTIDE SEQUENCE</scope>
    <source>
        <strain evidence="1">FB-5</strain>
    </source>
</reference>
<sequence>MSDVLKRHRVIGIRHALKKIRNAGLISSDVIYPDDAVEELSRIKKKADGALRHRAARSDAPVDSIVKKIEKTFKLPEGSVKLQYPSGRKARSDTTINHLRKKWVKITE</sequence>
<dbReference type="EMBL" id="AP025730">
    <property type="protein sequence ID" value="BDI07571.1"/>
    <property type="molecule type" value="Genomic_DNA"/>
</dbReference>
<accession>A0ABM7YSI1</accession>
<proteinExistence type="predicted"/>
<gene>
    <name evidence="1" type="ORF">CATMQ487_45410</name>
</gene>
<keyword evidence="2" id="KW-1185">Reference proteome</keyword>
<organism evidence="1 2">
    <name type="scientific">Sphaerotilus microaerophilus</name>
    <dbReference type="NCBI Taxonomy" id="2914710"/>
    <lineage>
        <taxon>Bacteria</taxon>
        <taxon>Pseudomonadati</taxon>
        <taxon>Pseudomonadota</taxon>
        <taxon>Betaproteobacteria</taxon>
        <taxon>Burkholderiales</taxon>
        <taxon>Sphaerotilaceae</taxon>
        <taxon>Sphaerotilus</taxon>
    </lineage>
</organism>
<protein>
    <submittedName>
        <fullName evidence="1">Uncharacterized protein</fullName>
    </submittedName>
</protein>
<evidence type="ECO:0000313" key="1">
    <source>
        <dbReference type="EMBL" id="BDI07571.1"/>
    </source>
</evidence>
<name>A0ABM7YSI1_9BURK</name>